<organism evidence="2 3">
    <name type="scientific">Austropuccinia psidii MF-1</name>
    <dbReference type="NCBI Taxonomy" id="1389203"/>
    <lineage>
        <taxon>Eukaryota</taxon>
        <taxon>Fungi</taxon>
        <taxon>Dikarya</taxon>
        <taxon>Basidiomycota</taxon>
        <taxon>Pucciniomycotina</taxon>
        <taxon>Pucciniomycetes</taxon>
        <taxon>Pucciniales</taxon>
        <taxon>Sphaerophragmiaceae</taxon>
        <taxon>Austropuccinia</taxon>
    </lineage>
</organism>
<feature type="region of interest" description="Disordered" evidence="1">
    <location>
        <begin position="43"/>
        <end position="63"/>
    </location>
</feature>
<reference evidence="2" key="1">
    <citation type="submission" date="2021-03" db="EMBL/GenBank/DDBJ databases">
        <title>Draft genome sequence of rust myrtle Austropuccinia psidii MF-1, a brazilian biotype.</title>
        <authorList>
            <person name="Quecine M.C."/>
            <person name="Pachon D.M.R."/>
            <person name="Bonatelli M.L."/>
            <person name="Correr F.H."/>
            <person name="Franceschini L.M."/>
            <person name="Leite T.F."/>
            <person name="Margarido G.R.A."/>
            <person name="Almeida C.A."/>
            <person name="Ferrarezi J.A."/>
            <person name="Labate C.A."/>
        </authorList>
    </citation>
    <scope>NUCLEOTIDE SEQUENCE</scope>
    <source>
        <strain evidence="2">MF-1</strain>
    </source>
</reference>
<keyword evidence="3" id="KW-1185">Reference proteome</keyword>
<evidence type="ECO:0000256" key="1">
    <source>
        <dbReference type="SAM" id="MobiDB-lite"/>
    </source>
</evidence>
<evidence type="ECO:0000313" key="3">
    <source>
        <dbReference type="Proteomes" id="UP000765509"/>
    </source>
</evidence>
<evidence type="ECO:0000313" key="2">
    <source>
        <dbReference type="EMBL" id="MBW0529006.1"/>
    </source>
</evidence>
<dbReference type="Proteomes" id="UP000765509">
    <property type="component" value="Unassembled WGS sequence"/>
</dbReference>
<gene>
    <name evidence="2" type="ORF">O181_068721</name>
</gene>
<dbReference type="AlphaFoldDB" id="A0A9Q3EVD3"/>
<feature type="compositionally biased region" description="Polar residues" evidence="1">
    <location>
        <begin position="53"/>
        <end position="63"/>
    </location>
</feature>
<sequence length="63" mass="7195">MVRGTLRPLLVQIQCRQPPTSKARWVPNHKWAQLSQIWPPIPPIPHMAKRTQDPNLPLSTPGL</sequence>
<accession>A0A9Q3EVD3</accession>
<name>A0A9Q3EVD3_9BASI</name>
<feature type="non-terminal residue" evidence="2">
    <location>
        <position position="63"/>
    </location>
</feature>
<comment type="caution">
    <text evidence="2">The sequence shown here is derived from an EMBL/GenBank/DDBJ whole genome shotgun (WGS) entry which is preliminary data.</text>
</comment>
<dbReference type="EMBL" id="AVOT02034795">
    <property type="protein sequence ID" value="MBW0529006.1"/>
    <property type="molecule type" value="Genomic_DNA"/>
</dbReference>
<protein>
    <submittedName>
        <fullName evidence="2">Uncharacterized protein</fullName>
    </submittedName>
</protein>
<proteinExistence type="predicted"/>